<accession>A0A0P7WBN7</accession>
<protein>
    <submittedName>
        <fullName evidence="1">Capsule polysaccharide export protein</fullName>
    </submittedName>
</protein>
<dbReference type="STRING" id="1666912.Ga0058931_2616"/>
<dbReference type="SUPFAM" id="SSF53756">
    <property type="entry name" value="UDP-Glycosyltransferase/glycogen phosphorylase"/>
    <property type="match status" value="1"/>
</dbReference>
<dbReference type="EMBL" id="LJSG01000013">
    <property type="protein sequence ID" value="KPP91602.1"/>
    <property type="molecule type" value="Genomic_DNA"/>
</dbReference>
<dbReference type="Proteomes" id="UP000050413">
    <property type="component" value="Unassembled WGS sequence"/>
</dbReference>
<dbReference type="InterPro" id="IPR007833">
    <property type="entry name" value="Capsule_polysaccharide_synth"/>
</dbReference>
<evidence type="ECO:0000313" key="1">
    <source>
        <dbReference type="EMBL" id="KPP91602.1"/>
    </source>
</evidence>
<gene>
    <name evidence="1" type="ORF">HLUCCA05_00400</name>
</gene>
<dbReference type="Pfam" id="PF05159">
    <property type="entry name" value="Capsule_synth"/>
    <property type="match status" value="1"/>
</dbReference>
<comment type="caution">
    <text evidence="1">The sequence shown here is derived from an EMBL/GenBank/DDBJ whole genome shotgun (WGS) entry which is preliminary data.</text>
</comment>
<dbReference type="GO" id="GO:0015774">
    <property type="term" value="P:polysaccharide transport"/>
    <property type="evidence" value="ECO:0007669"/>
    <property type="project" value="InterPro"/>
</dbReference>
<dbReference type="AlphaFoldDB" id="A0A0P7WBN7"/>
<proteinExistence type="predicted"/>
<reference evidence="1 2" key="1">
    <citation type="submission" date="2015-09" db="EMBL/GenBank/DDBJ databases">
        <title>Identification and resolution of microdiversity through metagenomic sequencing of parallel consortia.</title>
        <authorList>
            <person name="Nelson W.C."/>
            <person name="Romine M.F."/>
            <person name="Lindemann S.R."/>
        </authorList>
    </citation>
    <scope>NUCLEOTIDE SEQUENCE [LARGE SCALE GENOMIC DNA]</scope>
    <source>
        <strain evidence="1">HL-91</strain>
    </source>
</reference>
<dbReference type="GO" id="GO:0000271">
    <property type="term" value="P:polysaccharide biosynthetic process"/>
    <property type="evidence" value="ECO:0007669"/>
    <property type="project" value="InterPro"/>
</dbReference>
<evidence type="ECO:0000313" key="2">
    <source>
        <dbReference type="Proteomes" id="UP000050413"/>
    </source>
</evidence>
<name>A0A0P7WBN7_9RHOB</name>
<sequence length="280" mass="30579">MCWQGLTGTRRAFIEGARDAGAPTLFAELAPLPGRWTLDAQGVNAENSVPRRWEAYDAVAPNYELLAGLREAFEARQPRRRDVGQSDAPLPEDARFLFVPLQVPDDSQMILFAGWCGGLEGFIDALAEASAALPEGWHLRLKEHPSAKRSVRARIERHIAAGARLELDNARDSFAQLEASAGVLTVNSSMGLQAMFFDKPVIVTGEAFFAFEGVAHPAGSPQELAQLLADPDALGHDGDLRARFLTWLAHDYYIDFDGKALIDSAQLGRITKKIEGPQDS</sequence>
<organism evidence="1 2">
    <name type="scientific">Roseibaca calidilacus</name>
    <dbReference type="NCBI Taxonomy" id="1666912"/>
    <lineage>
        <taxon>Bacteria</taxon>
        <taxon>Pseudomonadati</taxon>
        <taxon>Pseudomonadota</taxon>
        <taxon>Alphaproteobacteria</taxon>
        <taxon>Rhodobacterales</taxon>
        <taxon>Paracoccaceae</taxon>
        <taxon>Roseinatronobacter</taxon>
    </lineage>
</organism>